<dbReference type="EMBL" id="JAHBCL010000002">
    <property type="protein sequence ID" value="MBS7525367.1"/>
    <property type="molecule type" value="Genomic_DNA"/>
</dbReference>
<gene>
    <name evidence="2" type="ORF">KHM83_01605</name>
</gene>
<evidence type="ECO:0000313" key="2">
    <source>
        <dbReference type="EMBL" id="MBS7525367.1"/>
    </source>
</evidence>
<keyword evidence="3" id="KW-1185">Reference proteome</keyword>
<organism evidence="2 3">
    <name type="scientific">Fusibacter paucivorans</name>
    <dbReference type="NCBI Taxonomy" id="76009"/>
    <lineage>
        <taxon>Bacteria</taxon>
        <taxon>Bacillati</taxon>
        <taxon>Bacillota</taxon>
        <taxon>Clostridia</taxon>
        <taxon>Eubacteriales</taxon>
        <taxon>Eubacteriales Family XII. Incertae Sedis</taxon>
        <taxon>Fusibacter</taxon>
    </lineage>
</organism>
<feature type="transmembrane region" description="Helical" evidence="1">
    <location>
        <begin position="151"/>
        <end position="173"/>
    </location>
</feature>
<feature type="transmembrane region" description="Helical" evidence="1">
    <location>
        <begin position="78"/>
        <end position="97"/>
    </location>
</feature>
<proteinExistence type="predicted"/>
<evidence type="ECO:0000256" key="1">
    <source>
        <dbReference type="SAM" id="Phobius"/>
    </source>
</evidence>
<dbReference type="Pfam" id="PF06177">
    <property type="entry name" value="QueT"/>
    <property type="match status" value="1"/>
</dbReference>
<keyword evidence="1" id="KW-0472">Membrane</keyword>
<dbReference type="InterPro" id="IPR010387">
    <property type="entry name" value="QueT"/>
</dbReference>
<keyword evidence="1" id="KW-1133">Transmembrane helix</keyword>
<feature type="transmembrane region" description="Helical" evidence="1">
    <location>
        <begin position="240"/>
        <end position="259"/>
    </location>
</feature>
<feature type="transmembrane region" description="Helical" evidence="1">
    <location>
        <begin position="214"/>
        <end position="234"/>
    </location>
</feature>
<reference evidence="2 3" key="1">
    <citation type="submission" date="2021-05" db="EMBL/GenBank/DDBJ databases">
        <title>Fusibacter ferrireducens sp. nov., an anaerobic, sulfur- and Fe-reducing bacterium isolated from the mangrove sediment.</title>
        <authorList>
            <person name="Qiu D."/>
        </authorList>
    </citation>
    <scope>NUCLEOTIDE SEQUENCE [LARGE SCALE GENOMIC DNA]</scope>
    <source>
        <strain evidence="2 3">DSM 12116</strain>
    </source>
</reference>
<evidence type="ECO:0000313" key="3">
    <source>
        <dbReference type="Proteomes" id="UP000746471"/>
    </source>
</evidence>
<protein>
    <submittedName>
        <fullName evidence="2">QueT transporter family protein</fullName>
    </submittedName>
</protein>
<feature type="transmembrane region" description="Helical" evidence="1">
    <location>
        <begin position="49"/>
        <end position="72"/>
    </location>
</feature>
<accession>A0ABS5PKJ1</accession>
<sequence length="261" mass="28892">MIELIQPFAHKRGLVNIIIVAMVFAFMAVPFKAMTLVEGFTEVRPVNAVPIVAGLLFGPAGAWGCGIGNVIADLFGDFSWYSVLGFVGNFAAAYVPYRIWHIIRGEEMPNVKTHANLLLYVYLSVIGAMATSILIGCGLDVFFGFWSWELFFIIFCNDFLFPVFLGLPVLIVFTSDDHQFEAYTAKWTHAMLNTQLETGQETSKKAVYRNTEKMICRGFAFATIGIFAALNFGCVMSSEIWLMLLGVVMCVGIIGLMATDQ</sequence>
<feature type="transmembrane region" description="Helical" evidence="1">
    <location>
        <begin position="117"/>
        <end position="145"/>
    </location>
</feature>
<name>A0ABS5PKJ1_9FIRM</name>
<dbReference type="Proteomes" id="UP000746471">
    <property type="component" value="Unassembled WGS sequence"/>
</dbReference>
<comment type="caution">
    <text evidence="2">The sequence shown here is derived from an EMBL/GenBank/DDBJ whole genome shotgun (WGS) entry which is preliminary data.</text>
</comment>
<keyword evidence="1" id="KW-0812">Transmembrane</keyword>
<feature type="transmembrane region" description="Helical" evidence="1">
    <location>
        <begin position="14"/>
        <end position="37"/>
    </location>
</feature>
<dbReference type="RefSeq" id="WP_213235151.1">
    <property type="nucleotide sequence ID" value="NZ_JAHBCL010000002.1"/>
</dbReference>